<dbReference type="GO" id="GO:0005634">
    <property type="term" value="C:nucleus"/>
    <property type="evidence" value="ECO:0007669"/>
    <property type="project" value="TreeGrafter"/>
</dbReference>
<proteinExistence type="predicted"/>
<feature type="compositionally biased region" description="Polar residues" evidence="3">
    <location>
        <begin position="111"/>
        <end position="121"/>
    </location>
</feature>
<dbReference type="EMBL" id="JAGDFM010000008">
    <property type="protein sequence ID" value="KAG7392819.1"/>
    <property type="molecule type" value="Genomic_DNA"/>
</dbReference>
<feature type="region of interest" description="Disordered" evidence="3">
    <location>
        <begin position="105"/>
        <end position="162"/>
    </location>
</feature>
<organism evidence="4 5">
    <name type="scientific">Phytophthora pseudosyringae</name>
    <dbReference type="NCBI Taxonomy" id="221518"/>
    <lineage>
        <taxon>Eukaryota</taxon>
        <taxon>Sar</taxon>
        <taxon>Stramenopiles</taxon>
        <taxon>Oomycota</taxon>
        <taxon>Peronosporomycetes</taxon>
        <taxon>Peronosporales</taxon>
        <taxon>Peronosporaceae</taxon>
        <taxon>Phytophthora</taxon>
    </lineage>
</organism>
<comment type="caution">
    <text evidence="4">The sequence shown here is derived from an EMBL/GenBank/DDBJ whole genome shotgun (WGS) entry which is preliminary data.</text>
</comment>
<dbReference type="SMART" id="SM00368">
    <property type="entry name" value="LRR_RI"/>
    <property type="match status" value="3"/>
</dbReference>
<dbReference type="GO" id="GO:0005829">
    <property type="term" value="C:cytosol"/>
    <property type="evidence" value="ECO:0007669"/>
    <property type="project" value="TreeGrafter"/>
</dbReference>
<keyword evidence="2" id="KW-0677">Repeat</keyword>
<dbReference type="GO" id="GO:0006913">
    <property type="term" value="P:nucleocytoplasmic transport"/>
    <property type="evidence" value="ECO:0007669"/>
    <property type="project" value="TreeGrafter"/>
</dbReference>
<accession>A0A8T1WM60</accession>
<dbReference type="GO" id="GO:0031267">
    <property type="term" value="F:small GTPase binding"/>
    <property type="evidence" value="ECO:0007669"/>
    <property type="project" value="TreeGrafter"/>
</dbReference>
<dbReference type="Proteomes" id="UP000694044">
    <property type="component" value="Unassembled WGS sequence"/>
</dbReference>
<dbReference type="PANTHER" id="PTHR24113">
    <property type="entry name" value="RAN GTPASE-ACTIVATING PROTEIN 1"/>
    <property type="match status" value="1"/>
</dbReference>
<gene>
    <name evidence="4" type="ORF">PHYPSEUDO_014306</name>
</gene>
<reference evidence="4" key="1">
    <citation type="submission" date="2021-02" db="EMBL/GenBank/DDBJ databases">
        <authorList>
            <person name="Palmer J.M."/>
        </authorList>
    </citation>
    <scope>NUCLEOTIDE SEQUENCE</scope>
    <source>
        <strain evidence="4">SCRP734</strain>
    </source>
</reference>
<dbReference type="GO" id="GO:0005096">
    <property type="term" value="F:GTPase activator activity"/>
    <property type="evidence" value="ECO:0007669"/>
    <property type="project" value="InterPro"/>
</dbReference>
<feature type="compositionally biased region" description="Basic residues" evidence="3">
    <location>
        <begin position="256"/>
        <end position="267"/>
    </location>
</feature>
<evidence type="ECO:0000256" key="2">
    <source>
        <dbReference type="ARBA" id="ARBA00022737"/>
    </source>
</evidence>
<evidence type="ECO:0000256" key="1">
    <source>
        <dbReference type="ARBA" id="ARBA00022614"/>
    </source>
</evidence>
<keyword evidence="5" id="KW-1185">Reference proteome</keyword>
<evidence type="ECO:0008006" key="6">
    <source>
        <dbReference type="Google" id="ProtNLM"/>
    </source>
</evidence>
<dbReference type="PANTHER" id="PTHR24113:SF12">
    <property type="entry name" value="RAN GTPASE-ACTIVATING PROTEIN 1"/>
    <property type="match status" value="1"/>
</dbReference>
<protein>
    <recommendedName>
        <fullName evidence="6">F-box domain-containing protein</fullName>
    </recommendedName>
</protein>
<feature type="region of interest" description="Disordered" evidence="3">
    <location>
        <begin position="1"/>
        <end position="30"/>
    </location>
</feature>
<dbReference type="GO" id="GO:0048471">
    <property type="term" value="C:perinuclear region of cytoplasm"/>
    <property type="evidence" value="ECO:0007669"/>
    <property type="project" value="TreeGrafter"/>
</dbReference>
<dbReference type="InterPro" id="IPR027038">
    <property type="entry name" value="RanGap"/>
</dbReference>
<feature type="region of interest" description="Disordered" evidence="3">
    <location>
        <begin position="249"/>
        <end position="275"/>
    </location>
</feature>
<keyword evidence="1" id="KW-0433">Leucine-rich repeat</keyword>
<dbReference type="AlphaFoldDB" id="A0A8T1WM60"/>
<evidence type="ECO:0000256" key="3">
    <source>
        <dbReference type="SAM" id="MobiDB-lite"/>
    </source>
</evidence>
<evidence type="ECO:0000313" key="5">
    <source>
        <dbReference type="Proteomes" id="UP000694044"/>
    </source>
</evidence>
<sequence>MPQHTPAPSSPTSASRVLPRATPRGRPWHRNVDDRLTRKLMMLRLRRLHPVLAGTKCTATGSTVVVPSLVQRLEWMLYNAAHSMHEYTHEQSLERRVQALVTQLEPKATPAQRQQQEGNSSSKRERGSANDDEVDHGPLGKKRQCLGEQTLKGGAGGRSSTDRSVFLLENDDNLVRLVLSFLSGRTVLRLRSVNKFLCENAPQMVSTLQLETHSPALQHFSSGTLTALLLSCSKLSSLVVTSKLGAGAESDEAGRRTSRRMVHRRPSFSRPSHRDGRLKNSLLTGELVLRDITRAFERGACPELQELDLGSPLDYFAESDDVLKCLEAFATGRRRGVGAKGGVAVPRPLRYLRLDSTYLGDARLNRLAGVFEQTADRSCANCFGSLKTMVLRNNFIGEAGCQALLRMLRCLPALRVLDVSGNILTDLDALALADWISCRADDFKSTHNLRTQNGCCSSHEVKSRWRRSDTPAVQLRTLLLQDNFIGQEGLGALSLALNARLIPS</sequence>
<dbReference type="OrthoDB" id="78308at2759"/>
<name>A0A8T1WM60_9STRA</name>
<evidence type="ECO:0000313" key="4">
    <source>
        <dbReference type="EMBL" id="KAG7392819.1"/>
    </source>
</evidence>
<feature type="compositionally biased region" description="Low complexity" evidence="3">
    <location>
        <begin position="1"/>
        <end position="15"/>
    </location>
</feature>